<protein>
    <submittedName>
        <fullName evidence="1">Alpha/beta hydrolase</fullName>
    </submittedName>
</protein>
<dbReference type="Gene3D" id="3.40.50.1820">
    <property type="entry name" value="alpha/beta hydrolase"/>
    <property type="match status" value="1"/>
</dbReference>
<proteinExistence type="predicted"/>
<sequence length="373" mass="40595">MPERKLAVIDVKPGSAMESQSGLQMKAPRIFGAYEKPEGTRRTACIVMHPTSNFMGHYLISPLARRGICCLGLNSRYVGSDTTLLMERVVQDLGAGVRFLQGLGYEQVFLVGNSGGGALAAFYQAQAERLTVTRTPDGTPIAIEPSDLPPAAGIVLTAAHAGRSRLMEEWIDPSVVQEDDPLSGDPELDVYNPVNGPGFSPDWIERFRAAQRARRDRIEAWAWRRLRQLRATPGAPPDMPFLIHRTQADPRLLDLSLDANDREAGSIWGPARDVNYAANAMGRITTLTAFLSQWASCSQADGPTNLARTGVPVLLLEHTADGSTFPSTRDAWMGAAGDRAELHRLVGANHYLSGQPVLVEEAADRIAAWAARF</sequence>
<dbReference type="GO" id="GO:0016787">
    <property type="term" value="F:hydrolase activity"/>
    <property type="evidence" value="ECO:0007669"/>
    <property type="project" value="UniProtKB-KW"/>
</dbReference>
<dbReference type="RefSeq" id="WP_257718656.1">
    <property type="nucleotide sequence ID" value="NZ_JANJOU010000027.1"/>
</dbReference>
<evidence type="ECO:0000313" key="1">
    <source>
        <dbReference type="EMBL" id="MCR0985004.1"/>
    </source>
</evidence>
<accession>A0ABT1XA75</accession>
<reference evidence="1 2" key="1">
    <citation type="submission" date="2022-06" db="EMBL/GenBank/DDBJ databases">
        <title>Roseomonas CN29.</title>
        <authorList>
            <person name="Cheng Y."/>
            <person name="He X."/>
        </authorList>
    </citation>
    <scope>NUCLEOTIDE SEQUENCE [LARGE SCALE GENOMIC DNA]</scope>
    <source>
        <strain evidence="1 2">CN29</strain>
    </source>
</reference>
<dbReference type="Proteomes" id="UP001524642">
    <property type="component" value="Unassembled WGS sequence"/>
</dbReference>
<keyword evidence="1" id="KW-0378">Hydrolase</keyword>
<keyword evidence="2" id="KW-1185">Reference proteome</keyword>
<comment type="caution">
    <text evidence="1">The sequence shown here is derived from an EMBL/GenBank/DDBJ whole genome shotgun (WGS) entry which is preliminary data.</text>
</comment>
<gene>
    <name evidence="1" type="ORF">NRP21_23395</name>
</gene>
<organism evidence="1 2">
    <name type="scientific">Roseomonas populi</name>
    <dbReference type="NCBI Taxonomy" id="3121582"/>
    <lineage>
        <taxon>Bacteria</taxon>
        <taxon>Pseudomonadati</taxon>
        <taxon>Pseudomonadota</taxon>
        <taxon>Alphaproteobacteria</taxon>
        <taxon>Acetobacterales</taxon>
        <taxon>Roseomonadaceae</taxon>
        <taxon>Roseomonas</taxon>
    </lineage>
</organism>
<name>A0ABT1XA75_9PROT</name>
<dbReference type="InterPro" id="IPR029058">
    <property type="entry name" value="AB_hydrolase_fold"/>
</dbReference>
<dbReference type="EMBL" id="JANJOU010000027">
    <property type="protein sequence ID" value="MCR0985004.1"/>
    <property type="molecule type" value="Genomic_DNA"/>
</dbReference>
<dbReference type="SUPFAM" id="SSF53474">
    <property type="entry name" value="alpha/beta-Hydrolases"/>
    <property type="match status" value="1"/>
</dbReference>
<evidence type="ECO:0000313" key="2">
    <source>
        <dbReference type="Proteomes" id="UP001524642"/>
    </source>
</evidence>